<dbReference type="AlphaFoldDB" id="A0A646KP62"/>
<proteinExistence type="predicted"/>
<keyword evidence="2" id="KW-1185">Reference proteome</keyword>
<name>A0A646KP62_STRJU</name>
<evidence type="ECO:0000313" key="1">
    <source>
        <dbReference type="EMBL" id="MQT03858.1"/>
    </source>
</evidence>
<gene>
    <name evidence="1" type="ORF">FF041_27920</name>
</gene>
<accession>A0A646KP62</accession>
<evidence type="ECO:0008006" key="3">
    <source>
        <dbReference type="Google" id="ProtNLM"/>
    </source>
</evidence>
<protein>
    <recommendedName>
        <fullName evidence="3">Phage tail protein</fullName>
    </recommendedName>
</protein>
<reference evidence="1 2" key="1">
    <citation type="submission" date="2019-05" db="EMBL/GenBank/DDBJ databases">
        <title>Comparative genomics and metabolomics analyses of clavulanic acid producing Streptomyces species provides insight into specialized metabolism and evolution of beta-lactam biosynthetic gene clusters.</title>
        <authorList>
            <person name="Moore M.A."/>
            <person name="Cruz-Morales P."/>
            <person name="Barona Gomez F."/>
            <person name="Kapil T."/>
        </authorList>
    </citation>
    <scope>NUCLEOTIDE SEQUENCE [LARGE SCALE GENOMIC DNA]</scope>
    <source>
        <strain evidence="1 2">NRRL 5741</strain>
    </source>
</reference>
<comment type="caution">
    <text evidence="1">The sequence shown here is derived from an EMBL/GenBank/DDBJ whole genome shotgun (WGS) entry which is preliminary data.</text>
</comment>
<dbReference type="OrthoDB" id="4201135at2"/>
<evidence type="ECO:0000313" key="2">
    <source>
        <dbReference type="Proteomes" id="UP000419138"/>
    </source>
</evidence>
<dbReference type="Proteomes" id="UP000419138">
    <property type="component" value="Unassembled WGS sequence"/>
</dbReference>
<organism evidence="1 2">
    <name type="scientific">Streptomyces jumonjinensis</name>
    <dbReference type="NCBI Taxonomy" id="1945"/>
    <lineage>
        <taxon>Bacteria</taxon>
        <taxon>Bacillati</taxon>
        <taxon>Actinomycetota</taxon>
        <taxon>Actinomycetes</taxon>
        <taxon>Kitasatosporales</taxon>
        <taxon>Streptomycetaceae</taxon>
        <taxon>Streptomyces</taxon>
    </lineage>
</organism>
<dbReference type="EMBL" id="VCLA01000180">
    <property type="protein sequence ID" value="MQT03858.1"/>
    <property type="molecule type" value="Genomic_DNA"/>
</dbReference>
<sequence>MSTPTETALARRWRLEINMGTEVVPDWQLVPAITEFQWTAEPTHEDATSYDTDGWKENTKTGQEWEVEVTFNRKATPDSTAYAASHERLRLAAFAYGADSKVPVRFFDRNGLPEAYTGTALVTWEPQGGEYTALDQVQATLTGTGPLVPITNPVTP</sequence>
<dbReference type="NCBIfam" id="NF047353">
    <property type="entry name" value="tube_lmo2291"/>
    <property type="match status" value="1"/>
</dbReference>
<dbReference type="RefSeq" id="WP_153525370.1">
    <property type="nucleotide sequence ID" value="NZ_JBEPDZ010000025.1"/>
</dbReference>